<keyword evidence="1" id="KW-1133">Transmembrane helix</keyword>
<keyword evidence="3" id="KW-1185">Reference proteome</keyword>
<dbReference type="HOGENOM" id="CLU_1904710_0_0_5"/>
<dbReference type="RefSeq" id="WP_013301050.1">
    <property type="nucleotide sequence ID" value="NC_014414.1"/>
</dbReference>
<dbReference type="OrthoDB" id="7619687at2"/>
<feature type="transmembrane region" description="Helical" evidence="1">
    <location>
        <begin position="12"/>
        <end position="33"/>
    </location>
</feature>
<organism evidence="2 3">
    <name type="scientific">Parvularcula bermudensis (strain ATCC BAA-594 / HTCC2503 / KCTC 12087)</name>
    <dbReference type="NCBI Taxonomy" id="314260"/>
    <lineage>
        <taxon>Bacteria</taxon>
        <taxon>Pseudomonadati</taxon>
        <taxon>Pseudomonadota</taxon>
        <taxon>Alphaproteobacteria</taxon>
        <taxon>Parvularculales</taxon>
        <taxon>Parvularculaceae</taxon>
        <taxon>Parvularcula</taxon>
    </lineage>
</organism>
<sequence length="133" mass="14132">MDKAKLRLIAGAVATMFGLAGVVSLGIAAVLALAPIMGIIWATATMACICLAIAALAIMLFLLPGKPIEEEVDQFEDTAAGFLADLPFDTIKAMIEKRPVTIAVIAGVVGYTMVREPRETVKAVRRMLPYLIT</sequence>
<dbReference type="Proteomes" id="UP000001302">
    <property type="component" value="Chromosome"/>
</dbReference>
<dbReference type="KEGG" id="pbr:PB2503_10119"/>
<protein>
    <submittedName>
        <fullName evidence="2">Uncharacterized protein</fullName>
    </submittedName>
</protein>
<dbReference type="AlphaFoldDB" id="E0TEY3"/>
<evidence type="ECO:0000313" key="3">
    <source>
        <dbReference type="Proteomes" id="UP000001302"/>
    </source>
</evidence>
<evidence type="ECO:0000313" key="2">
    <source>
        <dbReference type="EMBL" id="ADM10076.1"/>
    </source>
</evidence>
<gene>
    <name evidence="2" type="ordered locus">PB2503_10119</name>
</gene>
<feature type="transmembrane region" description="Helical" evidence="1">
    <location>
        <begin position="39"/>
        <end position="63"/>
    </location>
</feature>
<proteinExistence type="predicted"/>
<keyword evidence="1" id="KW-0472">Membrane</keyword>
<dbReference type="EMBL" id="CP002156">
    <property type="protein sequence ID" value="ADM10076.1"/>
    <property type="molecule type" value="Genomic_DNA"/>
</dbReference>
<keyword evidence="1" id="KW-0812">Transmembrane</keyword>
<reference evidence="3" key="1">
    <citation type="submission" date="2010-08" db="EMBL/GenBank/DDBJ databases">
        <title>Genome sequence of Parvularcula bermudensis HTCC2503.</title>
        <authorList>
            <person name="Kang D.-M."/>
            <person name="Oh H.-M."/>
            <person name="Cho J.-C."/>
        </authorList>
    </citation>
    <scope>NUCLEOTIDE SEQUENCE [LARGE SCALE GENOMIC DNA]</scope>
    <source>
        <strain evidence="3">ATCC BAA-594 / HTCC2503 / KCTC 12087</strain>
    </source>
</reference>
<accession>E0TEY3</accession>
<dbReference type="STRING" id="314260.PB2503_10119"/>
<evidence type="ECO:0000256" key="1">
    <source>
        <dbReference type="SAM" id="Phobius"/>
    </source>
</evidence>
<reference evidence="2 3" key="2">
    <citation type="journal article" date="2011" name="J. Bacteriol.">
        <title>Complete genome sequence of strain HTCC2503T of Parvularcula bermudensis, the type species of the order "Parvularculales" in the class Alphaproteobacteria.</title>
        <authorList>
            <person name="Oh H.M."/>
            <person name="Kang I."/>
            <person name="Vergin K.L."/>
            <person name="Kang D."/>
            <person name="Rhee K.H."/>
            <person name="Giovannoni S.J."/>
            <person name="Cho J.C."/>
        </authorList>
    </citation>
    <scope>NUCLEOTIDE SEQUENCE [LARGE SCALE GENOMIC DNA]</scope>
    <source>
        <strain evidence="3">ATCC BAA-594 / HTCC2503 / KCTC 12087</strain>
    </source>
</reference>
<name>E0TEY3_PARBH</name>